<dbReference type="Pfam" id="PF02205">
    <property type="entry name" value="WH2"/>
    <property type="match status" value="1"/>
</dbReference>
<dbReference type="PANTHER" id="PTHR12902:SF1">
    <property type="entry name" value="WISKOTT-ALDRICH SYNDROME PROTEIN FAMILY MEMBER"/>
    <property type="match status" value="1"/>
</dbReference>
<comment type="function">
    <text evidence="2">Downstream effector molecule involved in the transmission of signals from tyrosine kinase receptors and small GTPases to the actin cytoskeleton. Promotes formation of actin filaments. Part of the WAVE complex that regulates lamellipodia formation. The WAVE complex regulates actin filament reorganization via its interaction with the Arp2/3 complex.</text>
</comment>
<keyword evidence="3" id="KW-0175">Coiled coil</keyword>
<reference evidence="6 7" key="1">
    <citation type="submission" date="2022-05" db="EMBL/GenBank/DDBJ databases">
        <authorList>
            <consortium name="Genoscope - CEA"/>
            <person name="William W."/>
        </authorList>
    </citation>
    <scope>NUCLEOTIDE SEQUENCE [LARGE SCALE GENOMIC DNA]</scope>
</reference>
<evidence type="ECO:0000259" key="5">
    <source>
        <dbReference type="PROSITE" id="PS51082"/>
    </source>
</evidence>
<keyword evidence="2" id="KW-0206">Cytoskeleton</keyword>
<feature type="region of interest" description="Disordered" evidence="4">
    <location>
        <begin position="437"/>
        <end position="457"/>
    </location>
</feature>
<evidence type="ECO:0000256" key="1">
    <source>
        <dbReference type="ARBA" id="ARBA00006993"/>
    </source>
</evidence>
<dbReference type="InterPro" id="IPR028288">
    <property type="entry name" value="SCAR/WAVE_fam"/>
</dbReference>
<dbReference type="PROSITE" id="PS51082">
    <property type="entry name" value="WH2"/>
    <property type="match status" value="1"/>
</dbReference>
<evidence type="ECO:0000256" key="3">
    <source>
        <dbReference type="SAM" id="Coils"/>
    </source>
</evidence>
<keyword evidence="7" id="KW-1185">Reference proteome</keyword>
<evidence type="ECO:0000256" key="4">
    <source>
        <dbReference type="SAM" id="MobiDB-lite"/>
    </source>
</evidence>
<comment type="subcellular location">
    <subcellularLocation>
        <location evidence="2">Cytoplasm</location>
        <location evidence="2">Cytoskeleton</location>
    </subcellularLocation>
</comment>
<feature type="region of interest" description="Disordered" evidence="4">
    <location>
        <begin position="236"/>
        <end position="393"/>
    </location>
</feature>
<dbReference type="Proteomes" id="UP001159427">
    <property type="component" value="Unassembled WGS sequence"/>
</dbReference>
<name>A0ABN8LN62_9CNID</name>
<feature type="domain" description="WH2" evidence="5">
    <location>
        <begin position="389"/>
        <end position="406"/>
    </location>
</feature>
<comment type="similarity">
    <text evidence="1 2">Belongs to the SCAR/WAVE family.</text>
</comment>
<keyword evidence="2" id="KW-0009">Actin-binding</keyword>
<dbReference type="Gene3D" id="6.10.280.150">
    <property type="match status" value="2"/>
</dbReference>
<keyword evidence="2" id="KW-0963">Cytoplasm</keyword>
<feature type="compositionally biased region" description="Acidic residues" evidence="4">
    <location>
        <begin position="440"/>
        <end position="457"/>
    </location>
</feature>
<dbReference type="Gene3D" id="1.20.5.340">
    <property type="match status" value="1"/>
</dbReference>
<organism evidence="6 7">
    <name type="scientific">Porites evermanni</name>
    <dbReference type="NCBI Taxonomy" id="104178"/>
    <lineage>
        <taxon>Eukaryota</taxon>
        <taxon>Metazoa</taxon>
        <taxon>Cnidaria</taxon>
        <taxon>Anthozoa</taxon>
        <taxon>Hexacorallia</taxon>
        <taxon>Scleractinia</taxon>
        <taxon>Fungiina</taxon>
        <taxon>Poritidae</taxon>
        <taxon>Porites</taxon>
    </lineage>
</organism>
<dbReference type="SMART" id="SM00246">
    <property type="entry name" value="WH2"/>
    <property type="match status" value="1"/>
</dbReference>
<evidence type="ECO:0000313" key="7">
    <source>
        <dbReference type="Proteomes" id="UP001159427"/>
    </source>
</evidence>
<sequence>MPLIKRPVHPIELSRGQLAGGLKNELEAVSVNTLCGIMRQLSSISKHAEDLFGELCAETNSIFQRTNSLQERIQNLSQKVTQLDSNVEELSLQDINMRKAFKSTIVTDQQVLASSTLPSAMKERYQDCDKPPRLQDMNPYRDDKKDALKFYTDPTYFFELWCEEMRKETEKKKKKRRAGRMRAQTGEKKVVKAVKKKVYCAQGEEFKTPVISSSPTTPTSPTAVTENVEISDVEYAKQPNGGIPDGVPPNHLIQPDAERGKSGSPAQRRQSRKYTGSNIHRPNVAPPPPPVPGIGKNIPRSDSVSSHGVPVLPVLPSAAVPAPPPPPPPPPLPGQGGMQGFKNSTSQSSDGSQPVVSPSSTSLTNSTSESSISVQSGETPLPPKEQVDARSDLLSAIRRGMELRKVQVQEARKEQHSGSNGFAQDVASILARRIAVEYSSSEDESETGSEWSDGEDE</sequence>
<feature type="coiled-coil region" evidence="3">
    <location>
        <begin position="66"/>
        <end position="93"/>
    </location>
</feature>
<feature type="compositionally biased region" description="Pro residues" evidence="4">
    <location>
        <begin position="321"/>
        <end position="333"/>
    </location>
</feature>
<comment type="subunit">
    <text evidence="2">Binds actin and the Arp2/3 complex.</text>
</comment>
<dbReference type="InterPro" id="IPR003124">
    <property type="entry name" value="WH2_dom"/>
</dbReference>
<dbReference type="EMBL" id="CALNXI010000052">
    <property type="protein sequence ID" value="CAH3016997.1"/>
    <property type="molecule type" value="Genomic_DNA"/>
</dbReference>
<feature type="compositionally biased region" description="Polar residues" evidence="4">
    <location>
        <begin position="341"/>
        <end position="351"/>
    </location>
</feature>
<proteinExistence type="inferred from homology"/>
<feature type="compositionally biased region" description="Low complexity" evidence="4">
    <location>
        <begin position="352"/>
        <end position="376"/>
    </location>
</feature>
<evidence type="ECO:0000256" key="2">
    <source>
        <dbReference type="RuleBase" id="RU367034"/>
    </source>
</evidence>
<feature type="compositionally biased region" description="Low complexity" evidence="4">
    <location>
        <begin position="309"/>
        <end position="320"/>
    </location>
</feature>
<feature type="compositionally biased region" description="Polar residues" evidence="4">
    <location>
        <begin position="264"/>
        <end position="280"/>
    </location>
</feature>
<evidence type="ECO:0000313" key="6">
    <source>
        <dbReference type="EMBL" id="CAH3016997.1"/>
    </source>
</evidence>
<dbReference type="PANTHER" id="PTHR12902">
    <property type="entry name" value="WASP-1"/>
    <property type="match status" value="1"/>
</dbReference>
<accession>A0ABN8LN62</accession>
<gene>
    <name evidence="6" type="ORF">PEVE_00034372</name>
</gene>
<protein>
    <recommendedName>
        <fullName evidence="2">Wiskott-Aldrich syndrome protein family member</fullName>
        <shortName evidence="2">WASP family protein member</shortName>
    </recommendedName>
</protein>
<comment type="caution">
    <text evidence="6">The sequence shown here is derived from an EMBL/GenBank/DDBJ whole genome shotgun (WGS) entry which is preliminary data.</text>
</comment>